<sequence length="70" mass="8096">MKSLDSFKLIFYLKLKIFIVNKRYAFFLLSGFKNDAVLAYSLLIMLTSVSSGMNKCPTAKQYMEEKNLTQ</sequence>
<keyword evidence="2" id="KW-1185">Reference proteome</keyword>
<accession>A0A1B8ZK97</accession>
<dbReference type="AlphaFoldDB" id="A0A1B8ZK97"/>
<dbReference type="Proteomes" id="UP000092651">
    <property type="component" value="Unassembled WGS sequence"/>
</dbReference>
<reference evidence="1 2" key="1">
    <citation type="submission" date="2016-07" db="EMBL/GenBank/DDBJ databases">
        <authorList>
            <person name="Jeong J.-J."/>
            <person name="Kim D.W."/>
            <person name="Sang M.K."/>
            <person name="Choi I.-G."/>
            <person name="Kim K.D."/>
        </authorList>
    </citation>
    <scope>NUCLEOTIDE SEQUENCE [LARGE SCALE GENOMIC DNA]</scope>
    <source>
        <strain evidence="1 2">UTM-3</strain>
    </source>
</reference>
<gene>
    <name evidence="1" type="ORF">BBI01_07485</name>
</gene>
<organism evidence="1 2">
    <name type="scientific">Chryseobacterium artocarpi</name>
    <dbReference type="NCBI Taxonomy" id="1414727"/>
    <lineage>
        <taxon>Bacteria</taxon>
        <taxon>Pseudomonadati</taxon>
        <taxon>Bacteroidota</taxon>
        <taxon>Flavobacteriia</taxon>
        <taxon>Flavobacteriales</taxon>
        <taxon>Weeksellaceae</taxon>
        <taxon>Chryseobacterium group</taxon>
        <taxon>Chryseobacterium</taxon>
    </lineage>
</organism>
<evidence type="ECO:0000313" key="2">
    <source>
        <dbReference type="Proteomes" id="UP000092651"/>
    </source>
</evidence>
<dbReference type="EMBL" id="MAYH01000023">
    <property type="protein sequence ID" value="OCA71990.1"/>
    <property type="molecule type" value="Genomic_DNA"/>
</dbReference>
<comment type="caution">
    <text evidence="1">The sequence shown here is derived from an EMBL/GenBank/DDBJ whole genome shotgun (WGS) entry which is preliminary data.</text>
</comment>
<protein>
    <submittedName>
        <fullName evidence="1">Uncharacterized protein</fullName>
    </submittedName>
</protein>
<evidence type="ECO:0000313" key="1">
    <source>
        <dbReference type="EMBL" id="OCA71990.1"/>
    </source>
</evidence>
<name>A0A1B8ZK97_9FLAO</name>
<proteinExistence type="predicted"/>